<evidence type="ECO:0000256" key="9">
    <source>
        <dbReference type="ARBA" id="ARBA00022842"/>
    </source>
</evidence>
<name>A0ABZ0UME3_9RICK</name>
<evidence type="ECO:0000256" key="5">
    <source>
        <dbReference type="ARBA" id="ARBA00022694"/>
    </source>
</evidence>
<evidence type="ECO:0000313" key="11">
    <source>
        <dbReference type="EMBL" id="WPX97330.1"/>
    </source>
</evidence>
<evidence type="ECO:0000256" key="4">
    <source>
        <dbReference type="ARBA" id="ARBA00022490"/>
    </source>
</evidence>
<keyword evidence="5" id="KW-0819">tRNA processing</keyword>
<evidence type="ECO:0000256" key="7">
    <source>
        <dbReference type="ARBA" id="ARBA00022741"/>
    </source>
</evidence>
<keyword evidence="7" id="KW-0547">Nucleotide-binding</keyword>
<keyword evidence="6" id="KW-0479">Metal-binding</keyword>
<dbReference type="PANTHER" id="PTHR33540">
    <property type="entry name" value="TRNA THREONYLCARBAMOYLADENOSINE BIOSYNTHESIS PROTEIN TSAE"/>
    <property type="match status" value="1"/>
</dbReference>
<comment type="subcellular location">
    <subcellularLocation>
        <location evidence="1">Cytoplasm</location>
    </subcellularLocation>
</comment>
<evidence type="ECO:0000313" key="12">
    <source>
        <dbReference type="Proteomes" id="UP001327219"/>
    </source>
</evidence>
<accession>A0ABZ0UME3</accession>
<keyword evidence="12" id="KW-1185">Reference proteome</keyword>
<sequence length="141" mass="16049">MKEYICSLEQLDELAGTFSSKLKKGSVVLLHGELGSGKTTFVKFLIGHLGGNWDDVTSPTFNLVHQYKTARFDVWHFDLYRLKSKEELYNLGVDDALENGISILEWGEIAESLLQPIHTKIFFEYAGDPKVRKVLVENMHC</sequence>
<dbReference type="Pfam" id="PF02367">
    <property type="entry name" value="TsaE"/>
    <property type="match status" value="1"/>
</dbReference>
<evidence type="ECO:0000256" key="6">
    <source>
        <dbReference type="ARBA" id="ARBA00022723"/>
    </source>
</evidence>
<dbReference type="EMBL" id="CP110820">
    <property type="protein sequence ID" value="WPX97330.1"/>
    <property type="molecule type" value="Genomic_DNA"/>
</dbReference>
<dbReference type="PANTHER" id="PTHR33540:SF2">
    <property type="entry name" value="TRNA THREONYLCARBAMOYLADENOSINE BIOSYNTHESIS PROTEIN TSAE"/>
    <property type="match status" value="1"/>
</dbReference>
<dbReference type="RefSeq" id="WP_323732873.1">
    <property type="nucleotide sequence ID" value="NZ_CP110820.1"/>
</dbReference>
<dbReference type="SUPFAM" id="SSF52540">
    <property type="entry name" value="P-loop containing nucleoside triphosphate hydrolases"/>
    <property type="match status" value="1"/>
</dbReference>
<keyword evidence="8" id="KW-0067">ATP-binding</keyword>
<evidence type="ECO:0000256" key="3">
    <source>
        <dbReference type="ARBA" id="ARBA00019010"/>
    </source>
</evidence>
<evidence type="ECO:0000256" key="1">
    <source>
        <dbReference type="ARBA" id="ARBA00004496"/>
    </source>
</evidence>
<gene>
    <name evidence="11" type="ORF">Bandiella_01479</name>
</gene>
<keyword evidence="4" id="KW-0963">Cytoplasm</keyword>
<organism evidence="11 12">
    <name type="scientific">Candidatus Bandiella euplotis</name>
    <dbReference type="NCBI Taxonomy" id="1664265"/>
    <lineage>
        <taxon>Bacteria</taxon>
        <taxon>Pseudomonadati</taxon>
        <taxon>Pseudomonadota</taxon>
        <taxon>Alphaproteobacteria</taxon>
        <taxon>Rickettsiales</taxon>
        <taxon>Candidatus Midichloriaceae</taxon>
        <taxon>Candidatus Bandiella</taxon>
    </lineage>
</organism>
<evidence type="ECO:0000256" key="8">
    <source>
        <dbReference type="ARBA" id="ARBA00022840"/>
    </source>
</evidence>
<dbReference type="NCBIfam" id="TIGR00150">
    <property type="entry name" value="T6A_YjeE"/>
    <property type="match status" value="1"/>
</dbReference>
<dbReference type="InterPro" id="IPR027417">
    <property type="entry name" value="P-loop_NTPase"/>
</dbReference>
<dbReference type="InterPro" id="IPR003442">
    <property type="entry name" value="T6A_TsaE"/>
</dbReference>
<dbReference type="Proteomes" id="UP001327219">
    <property type="component" value="Chromosome"/>
</dbReference>
<proteinExistence type="inferred from homology"/>
<evidence type="ECO:0000256" key="2">
    <source>
        <dbReference type="ARBA" id="ARBA00007599"/>
    </source>
</evidence>
<dbReference type="Gene3D" id="3.40.50.300">
    <property type="entry name" value="P-loop containing nucleotide triphosphate hydrolases"/>
    <property type="match status" value="1"/>
</dbReference>
<protein>
    <recommendedName>
        <fullName evidence="3">tRNA threonylcarbamoyladenosine biosynthesis protein TsaE</fullName>
    </recommendedName>
    <alternativeName>
        <fullName evidence="10">t(6)A37 threonylcarbamoyladenosine biosynthesis protein TsaE</fullName>
    </alternativeName>
</protein>
<evidence type="ECO:0000256" key="10">
    <source>
        <dbReference type="ARBA" id="ARBA00032441"/>
    </source>
</evidence>
<keyword evidence="9" id="KW-0460">Magnesium</keyword>
<comment type="similarity">
    <text evidence="2">Belongs to the TsaE family.</text>
</comment>
<reference evidence="11 12" key="1">
    <citation type="submission" date="2022-11" db="EMBL/GenBank/DDBJ databases">
        <title>Host association and intracellularity evolved multiple times independently in the Rickettsiales.</title>
        <authorList>
            <person name="Castelli M."/>
            <person name="Nardi T."/>
            <person name="Gammuto L."/>
            <person name="Bellinzona G."/>
            <person name="Sabaneyeva E."/>
            <person name="Potekhin A."/>
            <person name="Serra V."/>
            <person name="Petroni G."/>
            <person name="Sassera D."/>
        </authorList>
    </citation>
    <scope>NUCLEOTIDE SEQUENCE [LARGE SCALE GENOMIC DNA]</scope>
    <source>
        <strain evidence="11 12">NDG2</strain>
    </source>
</reference>